<dbReference type="EMBL" id="JANBVB010002570">
    <property type="protein sequence ID" value="KAJ2884094.1"/>
    <property type="molecule type" value="Genomic_DNA"/>
</dbReference>
<proteinExistence type="predicted"/>
<keyword evidence="2" id="KW-1185">Reference proteome</keyword>
<gene>
    <name evidence="1" type="ORF">IWW38_005466</name>
</gene>
<organism evidence="1 2">
    <name type="scientific">Coemansia aciculifera</name>
    <dbReference type="NCBI Taxonomy" id="417176"/>
    <lineage>
        <taxon>Eukaryota</taxon>
        <taxon>Fungi</taxon>
        <taxon>Fungi incertae sedis</taxon>
        <taxon>Zoopagomycota</taxon>
        <taxon>Kickxellomycotina</taxon>
        <taxon>Kickxellomycetes</taxon>
        <taxon>Kickxellales</taxon>
        <taxon>Kickxellaceae</taxon>
        <taxon>Coemansia</taxon>
    </lineage>
</organism>
<evidence type="ECO:0000313" key="2">
    <source>
        <dbReference type="Proteomes" id="UP001139981"/>
    </source>
</evidence>
<protein>
    <submittedName>
        <fullName evidence="1">Uncharacterized protein</fullName>
    </submittedName>
</protein>
<accession>A0ACC1LVF0</accession>
<comment type="caution">
    <text evidence="1">The sequence shown here is derived from an EMBL/GenBank/DDBJ whole genome shotgun (WGS) entry which is preliminary data.</text>
</comment>
<reference evidence="1" key="1">
    <citation type="submission" date="2022-07" db="EMBL/GenBank/DDBJ databases">
        <title>Phylogenomic reconstructions and comparative analyses of Kickxellomycotina fungi.</title>
        <authorList>
            <person name="Reynolds N.K."/>
            <person name="Stajich J.E."/>
            <person name="Barry K."/>
            <person name="Grigoriev I.V."/>
            <person name="Crous P."/>
            <person name="Smith M.E."/>
        </authorList>
    </citation>
    <scope>NUCLEOTIDE SEQUENCE</scope>
    <source>
        <strain evidence="1">CBS 190363</strain>
    </source>
</reference>
<evidence type="ECO:0000313" key="1">
    <source>
        <dbReference type="EMBL" id="KAJ2884094.1"/>
    </source>
</evidence>
<feature type="non-terminal residue" evidence="1">
    <location>
        <position position="1"/>
    </location>
</feature>
<sequence>FLSLFADCPITTLSIWLLNHRITEKLDLSSFSMLQSLSIRSVNALKEIDFNESVFNRSLAQVFTTTNPKLQSLTLMFHTYCPYEPCYVNPAFASNLAMLTLEGHLFIPVAVALLPQLDNLQRLNIFGGVTISSTGSELAKACKSQAATIRRRALNKLLRCVRADELQEPADETRWGLVFNDPKYKVALAGLYRGMLLDLEFWRFPNLDTLLVDETVVHMLKKNLATFVKANPNFEHLKKLRCMMIQASVERFLNLDPNYI</sequence>
<name>A0ACC1LVF0_9FUNG</name>
<dbReference type="Proteomes" id="UP001139981">
    <property type="component" value="Unassembled WGS sequence"/>
</dbReference>